<name>A0A0A9DCJ4_ARUDO</name>
<dbReference type="EMBL" id="GBRH01211596">
    <property type="protein sequence ID" value="JAD86299.1"/>
    <property type="molecule type" value="Transcribed_RNA"/>
</dbReference>
<dbReference type="EMBL" id="GBRH01255672">
    <property type="protein sequence ID" value="JAD42223.1"/>
    <property type="molecule type" value="Transcribed_RNA"/>
</dbReference>
<dbReference type="AlphaFoldDB" id="A0A0A9DCJ4"/>
<proteinExistence type="predicted"/>
<sequence>MWRRGEETRQHHAMIISSRRSSPLMSIANCGHSISLTSLQQMSHLNIEA</sequence>
<organism evidence="1">
    <name type="scientific">Arundo donax</name>
    <name type="common">Giant reed</name>
    <name type="synonym">Donax arundinaceus</name>
    <dbReference type="NCBI Taxonomy" id="35708"/>
    <lineage>
        <taxon>Eukaryota</taxon>
        <taxon>Viridiplantae</taxon>
        <taxon>Streptophyta</taxon>
        <taxon>Embryophyta</taxon>
        <taxon>Tracheophyta</taxon>
        <taxon>Spermatophyta</taxon>
        <taxon>Magnoliopsida</taxon>
        <taxon>Liliopsida</taxon>
        <taxon>Poales</taxon>
        <taxon>Poaceae</taxon>
        <taxon>PACMAD clade</taxon>
        <taxon>Arundinoideae</taxon>
        <taxon>Arundineae</taxon>
        <taxon>Arundo</taxon>
    </lineage>
</organism>
<reference evidence="1" key="2">
    <citation type="journal article" date="2015" name="Data Brief">
        <title>Shoot transcriptome of the giant reed, Arundo donax.</title>
        <authorList>
            <person name="Barrero R.A."/>
            <person name="Guerrero F.D."/>
            <person name="Moolhuijzen P."/>
            <person name="Goolsby J.A."/>
            <person name="Tidwell J."/>
            <person name="Bellgard S.E."/>
            <person name="Bellgard M.I."/>
        </authorList>
    </citation>
    <scope>NUCLEOTIDE SEQUENCE</scope>
    <source>
        <tissue evidence="1">Shoot tissue taken approximately 20 cm above the soil surface</tissue>
    </source>
</reference>
<evidence type="ECO:0000313" key="1">
    <source>
        <dbReference type="EMBL" id="JAD86299.1"/>
    </source>
</evidence>
<reference evidence="1" key="1">
    <citation type="submission" date="2014-09" db="EMBL/GenBank/DDBJ databases">
        <authorList>
            <person name="Magalhaes I.L.F."/>
            <person name="Oliveira U."/>
            <person name="Santos F.R."/>
            <person name="Vidigal T.H.D.A."/>
            <person name="Brescovit A.D."/>
            <person name="Santos A.J."/>
        </authorList>
    </citation>
    <scope>NUCLEOTIDE SEQUENCE</scope>
    <source>
        <tissue evidence="1">Shoot tissue taken approximately 20 cm above the soil surface</tissue>
    </source>
</reference>
<accession>A0A0A9DCJ4</accession>
<protein>
    <submittedName>
        <fullName evidence="1">Uncharacterized protein</fullName>
    </submittedName>
</protein>